<organism evidence="3 4">
    <name type="scientific">Pseudonaja textilis</name>
    <name type="common">Eastern brown snake</name>
    <dbReference type="NCBI Taxonomy" id="8673"/>
    <lineage>
        <taxon>Eukaryota</taxon>
        <taxon>Metazoa</taxon>
        <taxon>Chordata</taxon>
        <taxon>Craniata</taxon>
        <taxon>Vertebrata</taxon>
        <taxon>Euteleostomi</taxon>
        <taxon>Lepidosauria</taxon>
        <taxon>Squamata</taxon>
        <taxon>Bifurcata</taxon>
        <taxon>Unidentata</taxon>
        <taxon>Episquamata</taxon>
        <taxon>Toxicofera</taxon>
        <taxon>Serpentes</taxon>
        <taxon>Colubroidea</taxon>
        <taxon>Elapidae</taxon>
        <taxon>Hydrophiinae</taxon>
        <taxon>Pseudonaja</taxon>
    </lineage>
</organism>
<feature type="domain" description="SCAN box" evidence="2">
    <location>
        <begin position="48"/>
        <end position="123"/>
    </location>
</feature>
<dbReference type="Proteomes" id="UP000472273">
    <property type="component" value="Unplaced"/>
</dbReference>
<dbReference type="GeneTree" id="ENSGT00940000154715"/>
<keyword evidence="1" id="KW-0539">Nucleus</keyword>
<evidence type="ECO:0000256" key="1">
    <source>
        <dbReference type="ARBA" id="ARBA00023242"/>
    </source>
</evidence>
<dbReference type="PANTHER" id="PTHR45935">
    <property type="entry name" value="PROTEIN ZBED8-RELATED"/>
    <property type="match status" value="1"/>
</dbReference>
<dbReference type="InterPro" id="IPR050916">
    <property type="entry name" value="SCAN-C2H2_zinc_finger"/>
</dbReference>
<name>A0A670Z5S6_PSETE</name>
<reference evidence="3" key="2">
    <citation type="submission" date="2025-09" db="UniProtKB">
        <authorList>
            <consortium name="Ensembl"/>
        </authorList>
    </citation>
    <scope>IDENTIFICATION</scope>
</reference>
<dbReference type="Gene3D" id="1.10.4020.10">
    <property type="entry name" value="DNA breaking-rejoining enzymes"/>
    <property type="match status" value="1"/>
</dbReference>
<reference evidence="3" key="1">
    <citation type="submission" date="2025-08" db="UniProtKB">
        <authorList>
            <consortium name="Ensembl"/>
        </authorList>
    </citation>
    <scope>IDENTIFICATION</scope>
</reference>
<dbReference type="SUPFAM" id="SSF47353">
    <property type="entry name" value="Retrovirus capsid dimerization domain-like"/>
    <property type="match status" value="1"/>
</dbReference>
<dbReference type="Ensembl" id="ENSPTXT00000016911.1">
    <property type="protein sequence ID" value="ENSPTXP00000016406.1"/>
    <property type="gene ID" value="ENSPTXG00000011344.1"/>
</dbReference>
<accession>A0A670Z5S6</accession>
<dbReference type="OMA" id="QGPRDTC"/>
<dbReference type="InterPro" id="IPR038269">
    <property type="entry name" value="SCAN_sf"/>
</dbReference>
<dbReference type="PROSITE" id="PS50804">
    <property type="entry name" value="SCAN_BOX"/>
    <property type="match status" value="1"/>
</dbReference>
<dbReference type="InterPro" id="IPR003309">
    <property type="entry name" value="SCAN_dom"/>
</dbReference>
<dbReference type="AlphaFoldDB" id="A0A670Z5S6"/>
<protein>
    <recommendedName>
        <fullName evidence="2">SCAN box domain-containing protein</fullName>
    </recommendedName>
</protein>
<evidence type="ECO:0000259" key="2">
    <source>
        <dbReference type="PROSITE" id="PS50804"/>
    </source>
</evidence>
<evidence type="ECO:0000313" key="4">
    <source>
        <dbReference type="Proteomes" id="UP000472273"/>
    </source>
</evidence>
<dbReference type="CDD" id="cd07936">
    <property type="entry name" value="SCAN"/>
    <property type="match status" value="1"/>
</dbReference>
<dbReference type="PANTHER" id="PTHR45935:SF15">
    <property type="entry name" value="SCAN BOX DOMAIN-CONTAINING PROTEIN"/>
    <property type="match status" value="1"/>
</dbReference>
<dbReference type="SMART" id="SM00431">
    <property type="entry name" value="SCAN"/>
    <property type="match status" value="1"/>
</dbReference>
<keyword evidence="4" id="KW-1185">Reference proteome</keyword>
<proteinExistence type="predicted"/>
<dbReference type="FunFam" id="1.10.4020.10:FF:000005">
    <property type="entry name" value="Uncharacterized protein"/>
    <property type="match status" value="1"/>
</dbReference>
<evidence type="ECO:0000313" key="3">
    <source>
        <dbReference type="Ensembl" id="ENSPTXP00000016406.1"/>
    </source>
</evidence>
<sequence>MSPEEESIIAVRIKTEKIDPEEDSIIAVRIKTEEMDAEEEPISSEVQRENFRKAYYQGPRDTCSRLHHLCNQWLKPERHTKAQMLDLVVLEQFLAVLPPEMESWVRECEPETSSQAVALAEGFLLSQAEEQKERVKDLNCNLNLKMTKGVSLQFIRTVS</sequence>
<dbReference type="Pfam" id="PF02023">
    <property type="entry name" value="SCAN"/>
    <property type="match status" value="1"/>
</dbReference>